<comment type="caution">
    <text evidence="6">The sequence shown here is derived from an EMBL/GenBank/DDBJ whole genome shotgun (WGS) entry which is preliminary data.</text>
</comment>
<keyword evidence="4 5" id="KW-0460">Magnesium</keyword>
<evidence type="ECO:0000256" key="2">
    <source>
        <dbReference type="ARBA" id="ARBA00022723"/>
    </source>
</evidence>
<gene>
    <name evidence="6" type="ORF">DBW96_02430</name>
</gene>
<feature type="non-terminal residue" evidence="6">
    <location>
        <position position="184"/>
    </location>
</feature>
<evidence type="ECO:0000256" key="3">
    <source>
        <dbReference type="ARBA" id="ARBA00022801"/>
    </source>
</evidence>
<keyword evidence="2 5" id="KW-0479">Metal-binding</keyword>
<organism evidence="6 7">
    <name type="scientific">SAR86 cluster bacterium</name>
    <dbReference type="NCBI Taxonomy" id="2030880"/>
    <lineage>
        <taxon>Bacteria</taxon>
        <taxon>Pseudomonadati</taxon>
        <taxon>Pseudomonadota</taxon>
        <taxon>Gammaproteobacteria</taxon>
        <taxon>SAR86 cluster</taxon>
    </lineage>
</organism>
<dbReference type="GO" id="GO:0006020">
    <property type="term" value="P:inositol metabolic process"/>
    <property type="evidence" value="ECO:0007669"/>
    <property type="project" value="TreeGrafter"/>
</dbReference>
<proteinExistence type="inferred from homology"/>
<protein>
    <submittedName>
        <fullName evidence="6">Inositol monophosphatase</fullName>
    </submittedName>
</protein>
<dbReference type="Proteomes" id="UP000253307">
    <property type="component" value="Unassembled WGS sequence"/>
</dbReference>
<dbReference type="InterPro" id="IPR020583">
    <property type="entry name" value="Inositol_monoP_metal-BS"/>
</dbReference>
<dbReference type="EMBL" id="QOPE01000014">
    <property type="protein sequence ID" value="RCL41392.1"/>
    <property type="molecule type" value="Genomic_DNA"/>
</dbReference>
<dbReference type="PROSITE" id="PS00629">
    <property type="entry name" value="IMP_1"/>
    <property type="match status" value="1"/>
</dbReference>
<feature type="binding site" evidence="5">
    <location>
        <position position="86"/>
    </location>
    <ligand>
        <name>Mg(2+)</name>
        <dbReference type="ChEBI" id="CHEBI:18420"/>
        <label>1</label>
        <note>catalytic</note>
    </ligand>
</feature>
<feature type="binding site" evidence="5">
    <location>
        <position position="85"/>
    </location>
    <ligand>
        <name>Mg(2+)</name>
        <dbReference type="ChEBI" id="CHEBI:18420"/>
        <label>1</label>
        <note>catalytic</note>
    </ligand>
</feature>
<dbReference type="GO" id="GO:0007165">
    <property type="term" value="P:signal transduction"/>
    <property type="evidence" value="ECO:0007669"/>
    <property type="project" value="TreeGrafter"/>
</dbReference>
<dbReference type="GO" id="GO:0046872">
    <property type="term" value="F:metal ion binding"/>
    <property type="evidence" value="ECO:0007669"/>
    <property type="project" value="UniProtKB-KW"/>
</dbReference>
<reference evidence="6 7" key="1">
    <citation type="journal article" date="2018" name="Microbiome">
        <title>Fine metagenomic profile of the Mediterranean stratified and mixed water columns revealed by assembly and recruitment.</title>
        <authorList>
            <person name="Haro-Moreno J.M."/>
            <person name="Lopez-Perez M."/>
            <person name="De La Torre J.R."/>
            <person name="Picazo A."/>
            <person name="Camacho A."/>
            <person name="Rodriguez-Valera F."/>
        </authorList>
    </citation>
    <scope>NUCLEOTIDE SEQUENCE [LARGE SCALE GENOMIC DNA]</scope>
    <source>
        <strain evidence="6">MED-G82</strain>
    </source>
</reference>
<keyword evidence="3" id="KW-0378">Hydrolase</keyword>
<accession>A0A368BX52</accession>
<name>A0A368BX52_9GAMM</name>
<feature type="binding site" evidence="5">
    <location>
        <position position="83"/>
    </location>
    <ligand>
        <name>Mg(2+)</name>
        <dbReference type="ChEBI" id="CHEBI:18420"/>
        <label>1</label>
        <note>catalytic</note>
    </ligand>
</feature>
<dbReference type="Pfam" id="PF00459">
    <property type="entry name" value="Inositol_P"/>
    <property type="match status" value="1"/>
</dbReference>
<dbReference type="PRINTS" id="PR00377">
    <property type="entry name" value="IMPHPHTASES"/>
</dbReference>
<dbReference type="PANTHER" id="PTHR20854">
    <property type="entry name" value="INOSITOL MONOPHOSPHATASE"/>
    <property type="match status" value="1"/>
</dbReference>
<evidence type="ECO:0000256" key="5">
    <source>
        <dbReference type="PIRSR" id="PIRSR600760-2"/>
    </source>
</evidence>
<evidence type="ECO:0000256" key="4">
    <source>
        <dbReference type="ARBA" id="ARBA00022842"/>
    </source>
</evidence>
<evidence type="ECO:0000256" key="1">
    <source>
        <dbReference type="ARBA" id="ARBA00009759"/>
    </source>
</evidence>
<dbReference type="Gene3D" id="3.30.540.10">
    <property type="entry name" value="Fructose-1,6-Bisphosphatase, subunit A, domain 1"/>
    <property type="match status" value="1"/>
</dbReference>
<evidence type="ECO:0000313" key="7">
    <source>
        <dbReference type="Proteomes" id="UP000253307"/>
    </source>
</evidence>
<dbReference type="SUPFAM" id="SSF56655">
    <property type="entry name" value="Carbohydrate phosphatase"/>
    <property type="match status" value="1"/>
</dbReference>
<dbReference type="InterPro" id="IPR000760">
    <property type="entry name" value="Inositol_monophosphatase-like"/>
</dbReference>
<sequence length="184" mass="20694">MLDLKKNLQFAIESAKLAGNFLSENYSKELDVVMDEGRDIKLKVDQEAEKIITNFLSSRSNIPIMGEEFGASKKLEGDFWLIDPLDGTSNFFRNIPICSVSVALIQKNIPVIGVINDFLNQKLYFAIKGGGAFCNEEIIKTSSVTKKNKGTLVTGIPARESYTEEDFRDIISQFQDWKKVRMIG</sequence>
<comment type="cofactor">
    <cofactor evidence="5">
        <name>Mg(2+)</name>
        <dbReference type="ChEBI" id="CHEBI:18420"/>
    </cofactor>
</comment>
<comment type="similarity">
    <text evidence="1">Belongs to the inositol monophosphatase superfamily.</text>
</comment>
<dbReference type="PANTHER" id="PTHR20854:SF4">
    <property type="entry name" value="INOSITOL-1-MONOPHOSPHATASE-RELATED"/>
    <property type="match status" value="1"/>
</dbReference>
<dbReference type="AlphaFoldDB" id="A0A368BX52"/>
<feature type="binding site" evidence="5">
    <location>
        <position position="67"/>
    </location>
    <ligand>
        <name>Mg(2+)</name>
        <dbReference type="ChEBI" id="CHEBI:18420"/>
        <label>1</label>
        <note>catalytic</note>
    </ligand>
</feature>
<dbReference type="GO" id="GO:0008934">
    <property type="term" value="F:inositol monophosphate 1-phosphatase activity"/>
    <property type="evidence" value="ECO:0007669"/>
    <property type="project" value="TreeGrafter"/>
</dbReference>
<evidence type="ECO:0000313" key="6">
    <source>
        <dbReference type="EMBL" id="RCL41392.1"/>
    </source>
</evidence>